<reference evidence="2" key="1">
    <citation type="journal article" date="2014" name="Genome Announc.">
        <title>Draft genome sequence of Rhodosporidium toruloides CECT1137, an oleaginous yeast of biotechnological interest.</title>
        <authorList>
            <person name="Morin N."/>
            <person name="Calcas X."/>
            <person name="Devillers H."/>
            <person name="Durrens P."/>
            <person name="Sherman D.J."/>
            <person name="Nicaud J.-M."/>
            <person name="Neuveglise C."/>
        </authorList>
    </citation>
    <scope>NUCLEOTIDE SEQUENCE</scope>
    <source>
        <strain evidence="2">CECT1137</strain>
    </source>
</reference>
<name>A0A061BHU7_RHOTO</name>
<protein>
    <submittedName>
        <fullName evidence="2">RHTO0S28e00606g1_1</fullName>
    </submittedName>
</protein>
<dbReference type="AlphaFoldDB" id="A0A061BHU7"/>
<dbReference type="SUPFAM" id="SSF52047">
    <property type="entry name" value="RNI-like"/>
    <property type="match status" value="1"/>
</dbReference>
<dbReference type="EMBL" id="LK052963">
    <property type="protein sequence ID" value="CDR49567.1"/>
    <property type="molecule type" value="Genomic_DNA"/>
</dbReference>
<evidence type="ECO:0000256" key="1">
    <source>
        <dbReference type="SAM" id="MobiDB-lite"/>
    </source>
</evidence>
<dbReference type="Gene3D" id="3.80.10.10">
    <property type="entry name" value="Ribonuclease Inhibitor"/>
    <property type="match status" value="1"/>
</dbReference>
<evidence type="ECO:0000313" key="2">
    <source>
        <dbReference type="EMBL" id="CDR49567.1"/>
    </source>
</evidence>
<feature type="region of interest" description="Disordered" evidence="1">
    <location>
        <begin position="1"/>
        <end position="22"/>
    </location>
</feature>
<organism evidence="2">
    <name type="scientific">Rhodotorula toruloides</name>
    <name type="common">Yeast</name>
    <name type="synonym">Rhodosporidium toruloides</name>
    <dbReference type="NCBI Taxonomy" id="5286"/>
    <lineage>
        <taxon>Eukaryota</taxon>
        <taxon>Fungi</taxon>
        <taxon>Dikarya</taxon>
        <taxon>Basidiomycota</taxon>
        <taxon>Pucciniomycotina</taxon>
        <taxon>Microbotryomycetes</taxon>
        <taxon>Sporidiobolales</taxon>
        <taxon>Sporidiobolaceae</taxon>
        <taxon>Rhodotorula</taxon>
    </lineage>
</organism>
<dbReference type="InterPro" id="IPR032675">
    <property type="entry name" value="LRR_dom_sf"/>
</dbReference>
<proteinExistence type="predicted"/>
<dbReference type="OrthoDB" id="2526024at2759"/>
<accession>A0A061BHU7</accession>
<gene>
    <name evidence="2" type="ORF">RHTO0S_28e00606g</name>
</gene>
<feature type="compositionally biased region" description="Basic and acidic residues" evidence="1">
    <location>
        <begin position="1"/>
        <end position="11"/>
    </location>
</feature>
<sequence>MFSAHRDDRQVEAPPSPPAVDRLSKLPMELLQKIFDDAYATDKPTEPLSRTLLPLFDRCVWRDVKVVGDKRLVAFCATFQTRPSVGRHCRTLKVEHLRSPAVVSQASLETVFANVPILVTLVIHGDWDTLLEVLMPSGRQAALPFSATIRHYSCICKTQRTDPYNPAYLACITSMTGLTALQLVLEHTEQGSAVSPPLPSNGSVKVAPLNVLSISVLRESDLDSLRLLLRSVPSVKKLVVAHSDEPSRLEKLIQALAAPDRLEHLVLHAFAVARRALPAELKQLTHLKQFTFHGDFSQLGRDSFDILRALPLERIELGRKSDISSVELIALLTGETRLPSLKRLHLDNLEGVIGGSIATESDIDEDGADRGWIMPRWTRSFRKMDRHGLINAGVKITGSFLRASDTEDAWNDALDTFADNENELFWLAMEANDGDEVAAWEAVYSGRMF</sequence>